<dbReference type="RefSeq" id="WP_204918792.1">
    <property type="nucleotide sequence ID" value="NZ_BAAAQP010000003.1"/>
</dbReference>
<name>A0ABS2RM94_9ACTN</name>
<feature type="compositionally biased region" description="Basic and acidic residues" evidence="1">
    <location>
        <begin position="315"/>
        <end position="327"/>
    </location>
</feature>
<dbReference type="EMBL" id="JAFBCF010000001">
    <property type="protein sequence ID" value="MBM7799803.1"/>
    <property type="molecule type" value="Genomic_DNA"/>
</dbReference>
<dbReference type="Proteomes" id="UP000704762">
    <property type="component" value="Unassembled WGS sequence"/>
</dbReference>
<feature type="region of interest" description="Disordered" evidence="1">
    <location>
        <begin position="468"/>
        <end position="498"/>
    </location>
</feature>
<reference evidence="2 3" key="1">
    <citation type="submission" date="2021-01" db="EMBL/GenBank/DDBJ databases">
        <title>Sequencing the genomes of 1000 actinobacteria strains.</title>
        <authorList>
            <person name="Klenk H.-P."/>
        </authorList>
    </citation>
    <scope>NUCLEOTIDE SEQUENCE [LARGE SCALE GENOMIC DNA]</scope>
    <source>
        <strain evidence="2 3">DSM 18662</strain>
    </source>
</reference>
<comment type="caution">
    <text evidence="2">The sequence shown here is derived from an EMBL/GenBank/DDBJ whole genome shotgun (WGS) entry which is preliminary data.</text>
</comment>
<protein>
    <recommendedName>
        <fullName evidence="4">DUF222 domain-containing protein</fullName>
    </recommendedName>
</protein>
<feature type="compositionally biased region" description="Basic and acidic residues" evidence="1">
    <location>
        <begin position="339"/>
        <end position="348"/>
    </location>
</feature>
<sequence>MLEHTGVERLDAGSLAALVSRTHRALVDAEAAMLELAALWGHTFPAAHSTDPEAAPAVEQDAALEFGTLMQAGLMAAQNMIADALDLEHRLPRVWLRVRKGEVRAWKAREIAKQTRQLDRAGAEYVDTAVHRYLTALNWTRFQHLLAAKIIEADPRQAEARAKAAEAERFVRTGRSSDHGLKTLYARAQAGEVIWFVAMVDRIATILGDRGDPDSEDVRRSRAIGILANPALALRLLASQCGGSADSPASDPESSVPGPALCPPAGADDHGHPEQRPFATADGEPPQDDPWPCADPWPAQARRLAEQIWAWRQTATEEPRPTEPPERPDDDAAAAARSAADRRARPEQAARAVDAVVRSDVPLHRLLPKAVLYVHLQQEVMTGEVAGCARLEGVGPVTLEQVRRFLGQSCRVRVQPVIDLESVKAVDAWEIPAWMRERVRLRNPADIFPYAAGTGRHVDCDHSTPYLPMSRGGPPGQTSELRLGPLSRRHHNAKTRRSWRVRQPSAGLFVWRSRHGFVYLVDVDGTHDLGRVVSPMRSGAPPTRD</sequence>
<organism evidence="2 3">
    <name type="scientific">Microlunatus panaciterrae</name>
    <dbReference type="NCBI Taxonomy" id="400768"/>
    <lineage>
        <taxon>Bacteria</taxon>
        <taxon>Bacillati</taxon>
        <taxon>Actinomycetota</taxon>
        <taxon>Actinomycetes</taxon>
        <taxon>Propionibacteriales</taxon>
        <taxon>Propionibacteriaceae</taxon>
        <taxon>Microlunatus</taxon>
    </lineage>
</organism>
<proteinExistence type="predicted"/>
<evidence type="ECO:0000313" key="3">
    <source>
        <dbReference type="Proteomes" id="UP000704762"/>
    </source>
</evidence>
<feature type="compositionally biased region" description="Low complexity" evidence="1">
    <location>
        <begin position="241"/>
        <end position="255"/>
    </location>
</feature>
<feature type="region of interest" description="Disordered" evidence="1">
    <location>
        <begin position="241"/>
        <end position="297"/>
    </location>
</feature>
<evidence type="ECO:0008006" key="4">
    <source>
        <dbReference type="Google" id="ProtNLM"/>
    </source>
</evidence>
<feature type="region of interest" description="Disordered" evidence="1">
    <location>
        <begin position="315"/>
        <end position="348"/>
    </location>
</feature>
<gene>
    <name evidence="2" type="ORF">JOE57_002724</name>
</gene>
<keyword evidence="3" id="KW-1185">Reference proteome</keyword>
<feature type="compositionally biased region" description="Basic residues" evidence="1">
    <location>
        <begin position="487"/>
        <end position="498"/>
    </location>
</feature>
<evidence type="ECO:0000313" key="2">
    <source>
        <dbReference type="EMBL" id="MBM7799803.1"/>
    </source>
</evidence>
<evidence type="ECO:0000256" key="1">
    <source>
        <dbReference type="SAM" id="MobiDB-lite"/>
    </source>
</evidence>
<accession>A0ABS2RM94</accession>